<feature type="signal peptide" evidence="8">
    <location>
        <begin position="1"/>
        <end position="15"/>
    </location>
</feature>
<keyword evidence="5 7" id="KW-0326">Glycosidase</keyword>
<dbReference type="VEuPathDB" id="FungiDB:jhhlp_002823"/>
<dbReference type="EMBL" id="NLAX01000008">
    <property type="protein sequence ID" value="PKS11062.1"/>
    <property type="molecule type" value="Genomic_DNA"/>
</dbReference>
<dbReference type="FunFam" id="3.20.20.80:FF:000077">
    <property type="entry name" value="Arabinogalactan endo-beta-1,4-galactanase"/>
    <property type="match status" value="1"/>
</dbReference>
<accession>A0A2N3NFB8</accession>
<dbReference type="GO" id="GO:0045490">
    <property type="term" value="P:pectin catabolic process"/>
    <property type="evidence" value="ECO:0007669"/>
    <property type="project" value="TreeGrafter"/>
</dbReference>
<dbReference type="PANTHER" id="PTHR34983">
    <property type="entry name" value="ARABINOGALACTAN ENDO-BETA-1,4-GALACTANASE A"/>
    <property type="match status" value="1"/>
</dbReference>
<evidence type="ECO:0000256" key="2">
    <source>
        <dbReference type="ARBA" id="ARBA00010687"/>
    </source>
</evidence>
<keyword evidence="4 7" id="KW-0378">Hydrolase</keyword>
<dbReference type="PANTHER" id="PTHR34983:SF1">
    <property type="entry name" value="ARABINOGALACTAN ENDO-BETA-1,4-GALACTANASE A"/>
    <property type="match status" value="1"/>
</dbReference>
<feature type="chain" id="PRO_5014600093" description="Arabinogalactan endo-beta-1,4-galactanase" evidence="8">
    <location>
        <begin position="16"/>
        <end position="346"/>
    </location>
</feature>
<keyword evidence="8" id="KW-0732">Signal</keyword>
<dbReference type="GO" id="GO:0016998">
    <property type="term" value="P:cell wall macromolecule catabolic process"/>
    <property type="evidence" value="ECO:0007669"/>
    <property type="project" value="UniProtKB-ARBA"/>
</dbReference>
<evidence type="ECO:0000256" key="7">
    <source>
        <dbReference type="RuleBase" id="RU361192"/>
    </source>
</evidence>
<dbReference type="InterPro" id="IPR017853">
    <property type="entry name" value="GH"/>
</dbReference>
<evidence type="ECO:0000313" key="10">
    <source>
        <dbReference type="Proteomes" id="UP000233524"/>
    </source>
</evidence>
<dbReference type="AlphaFoldDB" id="A0A2N3NFB8"/>
<dbReference type="GO" id="GO:0015926">
    <property type="term" value="F:glucosidase activity"/>
    <property type="evidence" value="ECO:0007669"/>
    <property type="project" value="InterPro"/>
</dbReference>
<dbReference type="Pfam" id="PF07745">
    <property type="entry name" value="Glyco_hydro_53"/>
    <property type="match status" value="1"/>
</dbReference>
<dbReference type="SUPFAM" id="SSF51445">
    <property type="entry name" value="(Trans)glycosidases"/>
    <property type="match status" value="1"/>
</dbReference>
<keyword evidence="10" id="KW-1185">Reference proteome</keyword>
<evidence type="ECO:0000256" key="5">
    <source>
        <dbReference type="ARBA" id="ARBA00023295"/>
    </source>
</evidence>
<dbReference type="Proteomes" id="UP000233524">
    <property type="component" value="Unassembled WGS sequence"/>
</dbReference>
<evidence type="ECO:0000313" key="9">
    <source>
        <dbReference type="EMBL" id="PKS11062.1"/>
    </source>
</evidence>
<dbReference type="GO" id="GO:0030247">
    <property type="term" value="F:polysaccharide binding"/>
    <property type="evidence" value="ECO:0007669"/>
    <property type="project" value="UniProtKB-ARBA"/>
</dbReference>
<evidence type="ECO:0000256" key="8">
    <source>
        <dbReference type="SAM" id="SignalP"/>
    </source>
</evidence>
<comment type="catalytic activity">
    <reaction evidence="1 7">
        <text>The enzyme specifically hydrolyzes (1-&gt;4)-beta-D-galactosidic linkages in type I arabinogalactans.</text>
        <dbReference type="EC" id="3.2.1.89"/>
    </reaction>
</comment>
<evidence type="ECO:0000256" key="3">
    <source>
        <dbReference type="ARBA" id="ARBA00012556"/>
    </source>
</evidence>
<dbReference type="InterPro" id="IPR011683">
    <property type="entry name" value="Glyco_hydro_53"/>
</dbReference>
<name>A0A2N3NFB8_9PEZI</name>
<reference evidence="9 10" key="1">
    <citation type="journal article" date="2017" name="G3 (Bethesda)">
        <title>First Draft Genome Sequence of the Pathogenic Fungus Lomentospora prolificans (Formerly Scedosporium prolificans).</title>
        <authorList>
            <person name="Luo R."/>
            <person name="Zimin A."/>
            <person name="Workman R."/>
            <person name="Fan Y."/>
            <person name="Pertea G."/>
            <person name="Grossman N."/>
            <person name="Wear M.P."/>
            <person name="Jia B."/>
            <person name="Miller H."/>
            <person name="Casadevall A."/>
            <person name="Timp W."/>
            <person name="Zhang S.X."/>
            <person name="Salzberg S.L."/>
        </authorList>
    </citation>
    <scope>NUCLEOTIDE SEQUENCE [LARGE SCALE GENOMIC DNA]</scope>
    <source>
        <strain evidence="9 10">JHH-5317</strain>
    </source>
</reference>
<dbReference type="InParanoid" id="A0A2N3NFB8"/>
<evidence type="ECO:0000256" key="1">
    <source>
        <dbReference type="ARBA" id="ARBA00001695"/>
    </source>
</evidence>
<sequence length="346" mass="38211">MRLLLLPVLASAAQAALQYVGADWTSVIIEERAGIQYSDASGAVKPLERILADSGVDTVRQRIWVNPANGDYNLDYNLQLAKRAKAAGLSVYLDFHYSDNWADPGKQWAPEGWPTEINALADTLYKYTKDVCDAFQGVGVAPNIISIGNEIRSGLLWPTGRTDNFANIATLLKAASKAVKESTLSPKPKIMIHLDNGWNWGQQEWWYTNVLGAGLSLDDFDQMGVSFYPFYGEGATLASLKSSLQNMAQKWGKEIVVAEINWPQQCTKPSHPFPADLRDVALSWEGQVDFVKRVAQIVESTPNGKGIFYWEPAWMDNAGLGSSCESNTMFQWPGKALPSLEVFGQI</sequence>
<proteinExistence type="inferred from homology"/>
<evidence type="ECO:0000256" key="6">
    <source>
        <dbReference type="ARBA" id="ARBA00068680"/>
    </source>
</evidence>
<protein>
    <recommendedName>
        <fullName evidence="6 7">Arabinogalactan endo-beta-1,4-galactanase</fullName>
        <ecNumber evidence="3 7">3.2.1.89</ecNumber>
    </recommendedName>
</protein>
<dbReference type="EC" id="3.2.1.89" evidence="3 7"/>
<comment type="similarity">
    <text evidence="2 7">Belongs to the glycosyl hydrolase 53 family.</text>
</comment>
<dbReference type="STRING" id="41688.A0A2N3NFB8"/>
<comment type="caution">
    <text evidence="9">The sequence shown here is derived from an EMBL/GenBank/DDBJ whole genome shotgun (WGS) entry which is preliminary data.</text>
</comment>
<dbReference type="OrthoDB" id="110914at2759"/>
<gene>
    <name evidence="9" type="ORF">jhhlp_002823</name>
</gene>
<evidence type="ECO:0000256" key="4">
    <source>
        <dbReference type="ARBA" id="ARBA00022801"/>
    </source>
</evidence>
<dbReference type="Gene3D" id="3.20.20.80">
    <property type="entry name" value="Glycosidases"/>
    <property type="match status" value="1"/>
</dbReference>
<organism evidence="9 10">
    <name type="scientific">Lomentospora prolificans</name>
    <dbReference type="NCBI Taxonomy" id="41688"/>
    <lineage>
        <taxon>Eukaryota</taxon>
        <taxon>Fungi</taxon>
        <taxon>Dikarya</taxon>
        <taxon>Ascomycota</taxon>
        <taxon>Pezizomycotina</taxon>
        <taxon>Sordariomycetes</taxon>
        <taxon>Hypocreomycetidae</taxon>
        <taxon>Microascales</taxon>
        <taxon>Microascaceae</taxon>
        <taxon>Lomentospora</taxon>
    </lineage>
</organism>
<dbReference type="GO" id="GO:0031218">
    <property type="term" value="F:arabinogalactan endo-1,4-beta-galactosidase activity"/>
    <property type="evidence" value="ECO:0007669"/>
    <property type="project" value="UniProtKB-EC"/>
</dbReference>